<organism evidence="1 2">
    <name type="scientific">Ureibacillus suwonensis</name>
    <dbReference type="NCBI Taxonomy" id="313007"/>
    <lineage>
        <taxon>Bacteria</taxon>
        <taxon>Bacillati</taxon>
        <taxon>Bacillota</taxon>
        <taxon>Bacilli</taxon>
        <taxon>Bacillales</taxon>
        <taxon>Caryophanaceae</taxon>
        <taxon>Ureibacillus</taxon>
    </lineage>
</organism>
<gene>
    <name evidence="1" type="ORF">ACFPOH_07530</name>
</gene>
<dbReference type="EMBL" id="JBHSNQ010000064">
    <property type="protein sequence ID" value="MFC5541612.1"/>
    <property type="molecule type" value="Genomic_DNA"/>
</dbReference>
<dbReference type="Gene3D" id="2.40.400.10">
    <property type="entry name" value="Acetoacetate decarboxylase-like"/>
    <property type="match status" value="1"/>
</dbReference>
<accession>A0ABW0RFG7</accession>
<keyword evidence="2" id="KW-1185">Reference proteome</keyword>
<name>A0ABW0RFG7_9BACL</name>
<sequence length="241" mass="27654">MGESYASNKYVLPAKIPWLMKQTWSDILFLHYPVKKEVLELHLPPNLELDTYEGTGWVTIVPYMMKASGFRGLPSIPMGAGIPGINVRTYVKAGEKPGIYFFKLAIRNRLAAIAAKSFFQLPYLYMDISLRRTGETVCFESRAHPIPLVCEYRVQSPASPVEKGSLGEWLLERYCFYTTGPKGKLLRGDIFHESWIIQNIDLIGMENNIFSTFRLNPQSFRPVIHYSKQLNVHFWPLVSME</sequence>
<reference evidence="2" key="1">
    <citation type="journal article" date="2019" name="Int. J. Syst. Evol. Microbiol.">
        <title>The Global Catalogue of Microorganisms (GCM) 10K type strain sequencing project: providing services to taxonomists for standard genome sequencing and annotation.</title>
        <authorList>
            <consortium name="The Broad Institute Genomics Platform"/>
            <consortium name="The Broad Institute Genome Sequencing Center for Infectious Disease"/>
            <person name="Wu L."/>
            <person name="Ma J."/>
        </authorList>
    </citation>
    <scope>NUCLEOTIDE SEQUENCE [LARGE SCALE GENOMIC DNA]</scope>
    <source>
        <strain evidence="2">CCUG 56331</strain>
    </source>
</reference>
<dbReference type="InterPro" id="IPR018644">
    <property type="entry name" value="DUF2071"/>
</dbReference>
<dbReference type="InterPro" id="IPR023375">
    <property type="entry name" value="ADC_dom_sf"/>
</dbReference>
<dbReference type="Proteomes" id="UP001595978">
    <property type="component" value="Unassembled WGS sequence"/>
</dbReference>
<dbReference type="PANTHER" id="PTHR39186">
    <property type="entry name" value="DUF2071 FAMILY PROTEIN"/>
    <property type="match status" value="1"/>
</dbReference>
<dbReference type="Pfam" id="PF09844">
    <property type="entry name" value="DUF2071"/>
    <property type="match status" value="1"/>
</dbReference>
<dbReference type="SUPFAM" id="SSF160104">
    <property type="entry name" value="Acetoacetate decarboxylase-like"/>
    <property type="match status" value="1"/>
</dbReference>
<evidence type="ECO:0000313" key="1">
    <source>
        <dbReference type="EMBL" id="MFC5541612.1"/>
    </source>
</evidence>
<protein>
    <submittedName>
        <fullName evidence="1">YqjF family protein</fullName>
    </submittedName>
</protein>
<comment type="caution">
    <text evidence="1">The sequence shown here is derived from an EMBL/GenBank/DDBJ whole genome shotgun (WGS) entry which is preliminary data.</text>
</comment>
<dbReference type="PANTHER" id="PTHR39186:SF1">
    <property type="entry name" value="DUF2071 DOMAIN-CONTAINING PROTEIN"/>
    <property type="match status" value="1"/>
</dbReference>
<proteinExistence type="predicted"/>
<evidence type="ECO:0000313" key="2">
    <source>
        <dbReference type="Proteomes" id="UP001595978"/>
    </source>
</evidence>
<dbReference type="RefSeq" id="WP_342469039.1">
    <property type="nucleotide sequence ID" value="NZ_JBHSNQ010000064.1"/>
</dbReference>